<comment type="caution">
    <text evidence="2">The sequence shown here is derived from an EMBL/GenBank/DDBJ whole genome shotgun (WGS) entry which is preliminary data.</text>
</comment>
<dbReference type="STRING" id="1367422.A0A178ZND6"/>
<feature type="domain" description="Heterokaryon incompatibility" evidence="1">
    <location>
        <begin position="25"/>
        <end position="114"/>
    </location>
</feature>
<proteinExistence type="predicted"/>
<dbReference type="PANTHER" id="PTHR10622:SF10">
    <property type="entry name" value="HET DOMAIN-CONTAINING PROTEIN"/>
    <property type="match status" value="1"/>
</dbReference>
<gene>
    <name evidence="2" type="ORF">AYL99_03498</name>
</gene>
<keyword evidence="3" id="KW-1185">Reference proteome</keyword>
<sequence length="395" mass="44395">MHLLSLDADSQPSLTLFPEHEAPAYAVLSHTWAAPNHEVTFRDISENSARDKLGYQKIHFCGRQAHMDGLKYFWIDSCCIDKSSSAELSKAINSMFRWYRNARKCYVYLTDVSVTAGAELESWEPALRKSRWFTRGWTLQELLAPRAVDFFSREGQHLGNKDSLLRIIHEVTDVPPLALQGIPLCKYGVEEKFRWASKRQTTEVEDKAYSLLGIFEVFIAPMYGEGEKHALSRLRKAIEEDEASNSSRMPAPGTTNAVRMTIPHDPTADHILHMEMGGPDLDDIIYKMTGVQLRKVEGKWQAVFPNGSTLTPLPAVRINGMNGVEIENLFATENHDVVSGLKTSNLYRKEKAGEPLLRSCVSFIVPTDSESDVIMELTLGCDLGSKIALQLYADK</sequence>
<evidence type="ECO:0000313" key="3">
    <source>
        <dbReference type="Proteomes" id="UP000078343"/>
    </source>
</evidence>
<accession>A0A178ZND6</accession>
<dbReference type="Pfam" id="PF06985">
    <property type="entry name" value="HET"/>
    <property type="match status" value="1"/>
</dbReference>
<organism evidence="2 3">
    <name type="scientific">Fonsecaea erecta</name>
    <dbReference type="NCBI Taxonomy" id="1367422"/>
    <lineage>
        <taxon>Eukaryota</taxon>
        <taxon>Fungi</taxon>
        <taxon>Dikarya</taxon>
        <taxon>Ascomycota</taxon>
        <taxon>Pezizomycotina</taxon>
        <taxon>Eurotiomycetes</taxon>
        <taxon>Chaetothyriomycetidae</taxon>
        <taxon>Chaetothyriales</taxon>
        <taxon>Herpotrichiellaceae</taxon>
        <taxon>Fonsecaea</taxon>
    </lineage>
</organism>
<protein>
    <recommendedName>
        <fullName evidence="1">Heterokaryon incompatibility domain-containing protein</fullName>
    </recommendedName>
</protein>
<dbReference type="GeneID" id="30007668"/>
<reference evidence="2 3" key="1">
    <citation type="submission" date="2016-04" db="EMBL/GenBank/DDBJ databases">
        <title>Draft genome of Fonsecaea erecta CBS 125763.</title>
        <authorList>
            <person name="Weiss V.A."/>
            <person name="Vicente V.A."/>
            <person name="Raittz R.T."/>
            <person name="Moreno L.F."/>
            <person name="De Souza E.M."/>
            <person name="Pedrosa F.O."/>
            <person name="Steffens M.B."/>
            <person name="Faoro H."/>
            <person name="Tadra-Sfeir M.Z."/>
            <person name="Najafzadeh M.J."/>
            <person name="Felipe M.S."/>
            <person name="Teixeira M."/>
            <person name="Sun J."/>
            <person name="Xi L."/>
            <person name="Gomes R."/>
            <person name="De Azevedo C.M."/>
            <person name="Salgado C.G."/>
            <person name="Da Silva M.B."/>
            <person name="Nascimento M.F."/>
            <person name="Queiroz-Telles F."/>
            <person name="Attili D.S."/>
            <person name="Gorbushina A."/>
        </authorList>
    </citation>
    <scope>NUCLEOTIDE SEQUENCE [LARGE SCALE GENOMIC DNA]</scope>
    <source>
        <strain evidence="2 3">CBS 125763</strain>
    </source>
</reference>
<evidence type="ECO:0000259" key="1">
    <source>
        <dbReference type="Pfam" id="PF06985"/>
    </source>
</evidence>
<dbReference type="Proteomes" id="UP000078343">
    <property type="component" value="Unassembled WGS sequence"/>
</dbReference>
<dbReference type="InterPro" id="IPR010730">
    <property type="entry name" value="HET"/>
</dbReference>
<evidence type="ECO:0000313" key="2">
    <source>
        <dbReference type="EMBL" id="OAP61297.1"/>
    </source>
</evidence>
<name>A0A178ZND6_9EURO</name>
<dbReference type="RefSeq" id="XP_018694664.1">
    <property type="nucleotide sequence ID" value="XM_018835014.1"/>
</dbReference>
<dbReference type="PANTHER" id="PTHR10622">
    <property type="entry name" value="HET DOMAIN-CONTAINING PROTEIN"/>
    <property type="match status" value="1"/>
</dbReference>
<dbReference type="EMBL" id="LVYI01000003">
    <property type="protein sequence ID" value="OAP61297.1"/>
    <property type="molecule type" value="Genomic_DNA"/>
</dbReference>
<dbReference type="OrthoDB" id="674604at2759"/>
<dbReference type="AlphaFoldDB" id="A0A178ZND6"/>